<sequence length="587" mass="64939">MHFPLRNSSAVVALLLACIGTLAQPAIPTTLAEHGPVPTASHGQPDVSFDNHGSRWSKRHGRGSLGKRARVAEEAEEHRKRYWKVSSVWIDDEEAKASAVHRMTTTITVTVDAPTETAVTDILAVTTTSEAAVATITTPVEFTLAPTTIDIVIPRPAIVHTNATVVEPFTTPKESTNGKLVFAHFMVGIVSTYAMNDWVYDMTLASSYGIDGFALNIGKDDYTDAQLSLAYEAAKGLGFKVFISFDFNWFSVSDTQPVTAIINKYVDHPAQFKLPGTNSAYVSTFAGDGFNWDAVRKETGKDIYVVANWQATEDNAANSGVQGLFSWYAWPSENNRPINKMMDTAADVKYLEVVAEEQKTYMAPVSPWFFTHFGKEVPYSKNWLFLSETLWYDRWQQILELQKDLQYLEIVTWNDYGESHHVGPFDTPHTDDGSSKWAKDMPHDAMLEFAKPYIAAFKTGSSTPIIERDMLVYWHRPTLKNVECDATDNCGSRPEGWEMLADEVFVAAFARSPGKVQVTSGSNTVYEQDVPVGVTMMRVPMGPGNQDFHFTTNAGTDAKGTSAQSVRSSCINGIYNYNFISGLLLGA</sequence>
<dbReference type="EMBL" id="JASBWS010000059">
    <property type="protein sequence ID" value="KAJ9103333.1"/>
    <property type="molecule type" value="Genomic_DNA"/>
</dbReference>
<gene>
    <name evidence="1" type="ORF">QFC20_004810</name>
</gene>
<keyword evidence="2" id="KW-1185">Reference proteome</keyword>
<accession>A0ACC2VVX2</accession>
<evidence type="ECO:0000313" key="1">
    <source>
        <dbReference type="EMBL" id="KAJ9103333.1"/>
    </source>
</evidence>
<reference evidence="1" key="1">
    <citation type="submission" date="2023-04" db="EMBL/GenBank/DDBJ databases">
        <title>Draft Genome sequencing of Naganishia species isolated from polar environments using Oxford Nanopore Technology.</title>
        <authorList>
            <person name="Leo P."/>
            <person name="Venkateswaran K."/>
        </authorList>
    </citation>
    <scope>NUCLEOTIDE SEQUENCE</scope>
    <source>
        <strain evidence="1">MNA-CCFEE 5262</strain>
    </source>
</reference>
<protein>
    <submittedName>
        <fullName evidence="1">Uncharacterized protein</fullName>
    </submittedName>
</protein>
<dbReference type="Proteomes" id="UP001230649">
    <property type="component" value="Unassembled WGS sequence"/>
</dbReference>
<comment type="caution">
    <text evidence="1">The sequence shown here is derived from an EMBL/GenBank/DDBJ whole genome shotgun (WGS) entry which is preliminary data.</text>
</comment>
<evidence type="ECO:0000313" key="2">
    <source>
        <dbReference type="Proteomes" id="UP001230649"/>
    </source>
</evidence>
<name>A0ACC2VVX2_9TREE</name>
<organism evidence="1 2">
    <name type="scientific">Naganishia adeliensis</name>
    <dbReference type="NCBI Taxonomy" id="92952"/>
    <lineage>
        <taxon>Eukaryota</taxon>
        <taxon>Fungi</taxon>
        <taxon>Dikarya</taxon>
        <taxon>Basidiomycota</taxon>
        <taxon>Agaricomycotina</taxon>
        <taxon>Tremellomycetes</taxon>
        <taxon>Filobasidiales</taxon>
        <taxon>Filobasidiaceae</taxon>
        <taxon>Naganishia</taxon>
    </lineage>
</organism>
<proteinExistence type="predicted"/>